<dbReference type="InterPro" id="IPR014774">
    <property type="entry name" value="KaiC-like_dom"/>
</dbReference>
<keyword evidence="4" id="KW-0863">Zinc-finger</keyword>
<keyword evidence="3" id="KW-0227">DNA damage</keyword>
<dbReference type="PANTHER" id="PTHR32472">
    <property type="entry name" value="DNA REPAIR PROTEIN RADA"/>
    <property type="match status" value="1"/>
</dbReference>
<sequence>MTRINTTYICQNCGAQSRQFFGRCPRCNNWDSFVTQASSSNHRATKLYEEISDLPIAKYSKPIDQVKELFVERLSSGYNEFDRVLGGGFVPGSLVLVGGEPGIGKSTLLLQSAMIMSRYSSILYVSAEESAQQVKLRWRRLNECKNLTNFHQENKTSQLHLMAETELEIILQELQSFRPAVAVIDSIQAIYTSGLSSAPGSLSQVRECSLALQKLAKQQGTAILLVGHVTKEGTFAGPKVLEHLVDAVITFEGDRFGNNRLLRAIKNRFGANYELGVFEMGNQGLVELTNPFEIFLGRNKATTGVATIVAYEGTRPLLVEVQALINTANYGNPRRITIGISTNRLHQILAVLEKHMGFRLSSFDCYLAVAGGVTVQEPAADLGAAAAIVASYNTLILPPKTVFIGELGLSGKLRPVTQIPLRLRECARLGFDKVVMPKIEGLENIAIDLNISLLQVETVMEAIIFGLGLE</sequence>
<evidence type="ECO:0000256" key="7">
    <source>
        <dbReference type="ARBA" id="ARBA00022840"/>
    </source>
</evidence>
<dbReference type="AlphaFoldDB" id="B1X477"/>
<evidence type="ECO:0000256" key="8">
    <source>
        <dbReference type="ARBA" id="ARBA00023016"/>
    </source>
</evidence>
<dbReference type="NCBIfam" id="TIGR00416">
    <property type="entry name" value="sms"/>
    <property type="match status" value="1"/>
</dbReference>
<evidence type="ECO:0000256" key="1">
    <source>
        <dbReference type="ARBA" id="ARBA00022723"/>
    </source>
</evidence>
<reference evidence="12" key="1">
    <citation type="submission" date="2007-08" db="EMBL/GenBank/DDBJ databases">
        <authorList>
            <person name="Gloeckner G."/>
            <person name="Nowack E."/>
            <person name="Melkonian M."/>
        </authorList>
    </citation>
    <scope>NUCLEOTIDE SEQUENCE</scope>
</reference>
<proteinExistence type="inferred from homology"/>
<keyword evidence="5" id="KW-0378">Hydrolase</keyword>
<dbReference type="GO" id="GO:0008270">
    <property type="term" value="F:zinc ion binding"/>
    <property type="evidence" value="ECO:0007669"/>
    <property type="project" value="UniProtKB-KW"/>
</dbReference>
<geneLocation type="organellar chromatophore" evidence="12"/>
<evidence type="ECO:0000256" key="3">
    <source>
        <dbReference type="ARBA" id="ARBA00022763"/>
    </source>
</evidence>
<dbReference type="Gene3D" id="3.30.230.10">
    <property type="match status" value="1"/>
</dbReference>
<evidence type="ECO:0000256" key="2">
    <source>
        <dbReference type="ARBA" id="ARBA00022741"/>
    </source>
</evidence>
<evidence type="ECO:0000313" key="12">
    <source>
        <dbReference type="EMBL" id="ACB42746.1"/>
    </source>
</evidence>
<dbReference type="SUPFAM" id="SSF52540">
    <property type="entry name" value="P-loop containing nucleoside triphosphate hydrolases"/>
    <property type="match status" value="1"/>
</dbReference>
<keyword evidence="8" id="KW-0346">Stress response</keyword>
<dbReference type="GeneID" id="6481960"/>
<dbReference type="GO" id="GO:0140664">
    <property type="term" value="F:ATP-dependent DNA damage sensor activity"/>
    <property type="evidence" value="ECO:0007669"/>
    <property type="project" value="InterPro"/>
</dbReference>
<evidence type="ECO:0000259" key="11">
    <source>
        <dbReference type="PROSITE" id="PS50162"/>
    </source>
</evidence>
<dbReference type="InterPro" id="IPR014721">
    <property type="entry name" value="Ribsml_uS5_D2-typ_fold_subgr"/>
</dbReference>
<dbReference type="Pfam" id="PF18073">
    <property type="entry name" value="Zn_ribbon_LapB"/>
    <property type="match status" value="1"/>
</dbReference>
<evidence type="ECO:0000256" key="10">
    <source>
        <dbReference type="ARBA" id="ARBA00023204"/>
    </source>
</evidence>
<dbReference type="InterPro" id="IPR004504">
    <property type="entry name" value="DNA_repair_RadA"/>
</dbReference>
<dbReference type="SUPFAM" id="SSF54211">
    <property type="entry name" value="Ribosomal protein S5 domain 2-like"/>
    <property type="match status" value="1"/>
</dbReference>
<evidence type="ECO:0000256" key="5">
    <source>
        <dbReference type="ARBA" id="ARBA00022801"/>
    </source>
</evidence>
<evidence type="ECO:0000256" key="6">
    <source>
        <dbReference type="ARBA" id="ARBA00022833"/>
    </source>
</evidence>
<dbReference type="PROSITE" id="PS50162">
    <property type="entry name" value="RECA_2"/>
    <property type="match status" value="1"/>
</dbReference>
<gene>
    <name evidence="12" type="ordered locus">PCC_0305</name>
</gene>
<organism evidence="12">
    <name type="scientific">Paulinella chromatophora</name>
    <dbReference type="NCBI Taxonomy" id="39717"/>
    <lineage>
        <taxon>Eukaryota</taxon>
        <taxon>Sar</taxon>
        <taxon>Rhizaria</taxon>
        <taxon>Cercozoa</taxon>
        <taxon>Imbricatea</taxon>
        <taxon>Silicofilosea</taxon>
        <taxon>Euglyphida</taxon>
        <taxon>Paulinellidae</taxon>
        <taxon>Paulinella</taxon>
    </lineage>
</organism>
<dbReference type="FunFam" id="3.40.50.300:FF:000050">
    <property type="entry name" value="DNA repair protein RadA"/>
    <property type="match status" value="1"/>
</dbReference>
<dbReference type="SMART" id="SM00382">
    <property type="entry name" value="AAA"/>
    <property type="match status" value="1"/>
</dbReference>
<dbReference type="GO" id="GO:0005829">
    <property type="term" value="C:cytosol"/>
    <property type="evidence" value="ECO:0007669"/>
    <property type="project" value="TreeGrafter"/>
</dbReference>
<keyword evidence="7" id="KW-0067">ATP-binding</keyword>
<dbReference type="InterPro" id="IPR020588">
    <property type="entry name" value="RecA_ATP-bd"/>
</dbReference>
<dbReference type="GO" id="GO:0003684">
    <property type="term" value="F:damaged DNA binding"/>
    <property type="evidence" value="ECO:0007669"/>
    <property type="project" value="InterPro"/>
</dbReference>
<dbReference type="EMBL" id="CP000815">
    <property type="protein sequence ID" value="ACB42746.1"/>
    <property type="molecule type" value="Genomic_DNA"/>
</dbReference>
<evidence type="ECO:0000256" key="9">
    <source>
        <dbReference type="ARBA" id="ARBA00023125"/>
    </source>
</evidence>
<dbReference type="InterPro" id="IPR027417">
    <property type="entry name" value="P-loop_NTPase"/>
</dbReference>
<dbReference type="Pfam" id="PF06745">
    <property type="entry name" value="ATPase"/>
    <property type="match status" value="1"/>
</dbReference>
<accession>B1X477</accession>
<keyword evidence="2" id="KW-0547">Nucleotide-binding</keyword>
<dbReference type="RefSeq" id="YP_002048956.1">
    <property type="nucleotide sequence ID" value="NC_011087.1"/>
</dbReference>
<dbReference type="PRINTS" id="PR01874">
    <property type="entry name" value="DNAREPAIRADA"/>
</dbReference>
<evidence type="ECO:0000256" key="4">
    <source>
        <dbReference type="ARBA" id="ARBA00022771"/>
    </source>
</evidence>
<dbReference type="CDD" id="cd01121">
    <property type="entry name" value="RadA_SMS_N"/>
    <property type="match status" value="1"/>
</dbReference>
<dbReference type="GO" id="GO:0005524">
    <property type="term" value="F:ATP binding"/>
    <property type="evidence" value="ECO:0007669"/>
    <property type="project" value="UniProtKB-KW"/>
</dbReference>
<protein>
    <submittedName>
        <fullName evidence="12">DNA repair protein RadA</fullName>
    </submittedName>
</protein>
<keyword evidence="9" id="KW-0238">DNA-binding</keyword>
<keyword evidence="1" id="KW-0479">Metal-binding</keyword>
<dbReference type="MEROPS" id="S16.A04"/>
<dbReference type="InterPro" id="IPR003593">
    <property type="entry name" value="AAA+_ATPase"/>
</dbReference>
<reference evidence="12" key="2">
    <citation type="journal article" date="2008" name="Curr. Biol.">
        <title>Chromatophore genome sequence of Paulinella sheds light on acquisition of photosynthesis by eukaryotes.</title>
        <authorList>
            <person name="Nowack E.C.M."/>
            <person name="Melkonian M."/>
            <person name="Gloeckner G."/>
        </authorList>
    </citation>
    <scope>NUCLEOTIDE SEQUENCE [LARGE SCALE GENOMIC DNA]</scope>
</reference>
<dbReference type="GO" id="GO:0016787">
    <property type="term" value="F:hydrolase activity"/>
    <property type="evidence" value="ECO:0007669"/>
    <property type="project" value="UniProtKB-KW"/>
</dbReference>
<dbReference type="PANTHER" id="PTHR32472:SF10">
    <property type="entry name" value="DNA REPAIR PROTEIN RADA-LIKE PROTEIN"/>
    <property type="match status" value="1"/>
</dbReference>
<dbReference type="HAMAP" id="MF_01498">
    <property type="entry name" value="RadA_bact"/>
    <property type="match status" value="1"/>
</dbReference>
<keyword evidence="10" id="KW-0234">DNA repair</keyword>
<keyword evidence="6" id="KW-0862">Zinc</keyword>
<dbReference type="Gene3D" id="3.40.50.300">
    <property type="entry name" value="P-loop containing nucleotide triphosphate hydrolases"/>
    <property type="match status" value="1"/>
</dbReference>
<keyword evidence="12" id="KW-0934">Plastid</keyword>
<name>B1X477_PAUCH</name>
<feature type="domain" description="RecA family profile 1" evidence="11">
    <location>
        <begin position="70"/>
        <end position="229"/>
    </location>
</feature>
<dbReference type="InterPro" id="IPR020568">
    <property type="entry name" value="Ribosomal_Su5_D2-typ_SF"/>
</dbReference>
<dbReference type="GO" id="GO:0000725">
    <property type="term" value="P:recombinational repair"/>
    <property type="evidence" value="ECO:0007669"/>
    <property type="project" value="TreeGrafter"/>
</dbReference>
<dbReference type="InterPro" id="IPR041166">
    <property type="entry name" value="Rubredoxin_2"/>
</dbReference>
<dbReference type="Pfam" id="PF13541">
    <property type="entry name" value="ChlI"/>
    <property type="match status" value="1"/>
</dbReference>